<dbReference type="RefSeq" id="WP_061498555.1">
    <property type="nucleotide sequence ID" value="NZ_LHZX01000178.1"/>
</dbReference>
<dbReference type="GO" id="GO:0006355">
    <property type="term" value="P:regulation of DNA-templated transcription"/>
    <property type="evidence" value="ECO:0007669"/>
    <property type="project" value="InterPro"/>
</dbReference>
<organism evidence="2 3">
    <name type="scientific">Acetobacter malorum</name>
    <dbReference type="NCBI Taxonomy" id="178901"/>
    <lineage>
        <taxon>Bacteria</taxon>
        <taxon>Pseudomonadati</taxon>
        <taxon>Pseudomonadota</taxon>
        <taxon>Alphaproteobacteria</taxon>
        <taxon>Acetobacterales</taxon>
        <taxon>Acetobacteraceae</taxon>
        <taxon>Acetobacter</taxon>
    </lineage>
</organism>
<gene>
    <name evidence="2" type="ORF">AD951_01595</name>
</gene>
<dbReference type="InterPro" id="IPR012318">
    <property type="entry name" value="HTH_CRP"/>
</dbReference>
<accession>A0A149UUI5</accession>
<dbReference type="Pfam" id="PF13545">
    <property type="entry name" value="HTH_Crp_2"/>
    <property type="match status" value="1"/>
</dbReference>
<dbReference type="Gene3D" id="1.10.10.10">
    <property type="entry name" value="Winged helix-like DNA-binding domain superfamily/Winged helix DNA-binding domain"/>
    <property type="match status" value="1"/>
</dbReference>
<dbReference type="EMBL" id="LHZX01000178">
    <property type="protein sequence ID" value="KXV71515.1"/>
    <property type="molecule type" value="Genomic_DNA"/>
</dbReference>
<reference evidence="2 3" key="1">
    <citation type="submission" date="2015-06" db="EMBL/GenBank/DDBJ databases">
        <title>Improved classification and identification of acetic acid bacteria using matrix-assisted laser desorption/ionization time-of-flight mass spectrometry; Gluconobacter nephelii and Gluconobacter uchimurae are later heterotypic synonyms of Gluconobacter japonicus and Gluconobacter oxydans, respectively.</title>
        <authorList>
            <person name="Li L."/>
            <person name="Cleenwerck I."/>
            <person name="De Vuyst L."/>
            <person name="Vandamme P."/>
        </authorList>
    </citation>
    <scope>NUCLEOTIDE SEQUENCE [LARGE SCALE GENOMIC DNA]</scope>
    <source>
        <strain evidence="2 3">LMG 1699</strain>
    </source>
</reference>
<name>A0A149UUI5_9PROT</name>
<dbReference type="InterPro" id="IPR036390">
    <property type="entry name" value="WH_DNA-bd_sf"/>
</dbReference>
<dbReference type="AlphaFoldDB" id="A0A149UUI5"/>
<evidence type="ECO:0000313" key="2">
    <source>
        <dbReference type="EMBL" id="KXV71515.1"/>
    </source>
</evidence>
<evidence type="ECO:0000259" key="1">
    <source>
        <dbReference type="Pfam" id="PF13545"/>
    </source>
</evidence>
<evidence type="ECO:0000313" key="3">
    <source>
        <dbReference type="Proteomes" id="UP000075377"/>
    </source>
</evidence>
<sequence length="199" mass="22093">MAQIVRLTTKPQRSGQEEAAQAAEQLSLLSEELLKHLSGEARLAISRATYALQKAARPDTTEGLWPGGFTMLSRNQTIAIWDAIRALPSDDRPHQVRHVFDLVLVNLRQDTGEVLLTRDQLAEKVGCTSNHISRMMGTLEKMGVIRRERRKIEGVQGRGVAVYFINPHVAWNGSLDVRKAHAAETRPPMQLELLQGGAS</sequence>
<dbReference type="OrthoDB" id="7876596at2"/>
<dbReference type="InterPro" id="IPR036388">
    <property type="entry name" value="WH-like_DNA-bd_sf"/>
</dbReference>
<dbReference type="SUPFAM" id="SSF46785">
    <property type="entry name" value="Winged helix' DNA-binding domain"/>
    <property type="match status" value="1"/>
</dbReference>
<dbReference type="PATRIC" id="fig|178901.14.peg.336"/>
<proteinExistence type="predicted"/>
<dbReference type="GO" id="GO:0003677">
    <property type="term" value="F:DNA binding"/>
    <property type="evidence" value="ECO:0007669"/>
    <property type="project" value="InterPro"/>
</dbReference>
<protein>
    <recommendedName>
        <fullName evidence="1">HTH crp-type domain-containing protein</fullName>
    </recommendedName>
</protein>
<comment type="caution">
    <text evidence="2">The sequence shown here is derived from an EMBL/GenBank/DDBJ whole genome shotgun (WGS) entry which is preliminary data.</text>
</comment>
<feature type="domain" description="HTH crp-type" evidence="1">
    <location>
        <begin position="104"/>
        <end position="153"/>
    </location>
</feature>
<dbReference type="Proteomes" id="UP000075377">
    <property type="component" value="Unassembled WGS sequence"/>
</dbReference>